<keyword evidence="2 6" id="KW-0489">Methyltransferase</keyword>
<feature type="active site" evidence="6">
    <location>
        <position position="72"/>
    </location>
</feature>
<dbReference type="InterPro" id="IPR001525">
    <property type="entry name" value="C5_MeTfrase"/>
</dbReference>
<accession>A0A449B2Y0</accession>
<dbReference type="GO" id="GO:0009307">
    <property type="term" value="P:DNA restriction-modification system"/>
    <property type="evidence" value="ECO:0007669"/>
    <property type="project" value="UniProtKB-KW"/>
</dbReference>
<dbReference type="EMBL" id="LR215036">
    <property type="protein sequence ID" value="VEU74959.1"/>
    <property type="molecule type" value="Genomic_DNA"/>
</dbReference>
<dbReference type="REBASE" id="298184">
    <property type="entry name" value="M.Mci10181ORF833P"/>
</dbReference>
<reference evidence="8 9" key="1">
    <citation type="submission" date="2019-01" db="EMBL/GenBank/DDBJ databases">
        <authorList>
            <consortium name="Pathogen Informatics"/>
        </authorList>
    </citation>
    <scope>NUCLEOTIDE SEQUENCE [LARGE SCALE GENOMIC DNA]</scope>
    <source>
        <strain evidence="8 9">NCTC10181</strain>
    </source>
</reference>
<gene>
    <name evidence="8" type="primary">dcm_3</name>
    <name evidence="8" type="ORF">NCTC10181_00833</name>
</gene>
<evidence type="ECO:0000256" key="4">
    <source>
        <dbReference type="ARBA" id="ARBA00022691"/>
    </source>
</evidence>
<dbReference type="OrthoDB" id="9813719at2"/>
<dbReference type="InterPro" id="IPR050750">
    <property type="entry name" value="C5-MTase"/>
</dbReference>
<dbReference type="NCBIfam" id="TIGR00675">
    <property type="entry name" value="dcm"/>
    <property type="match status" value="1"/>
</dbReference>
<sequence>MLKFFDFCSGIGGGRIGLENIGMSCVGHSEIDKINANTYNLFFNDTRNYGDVTKLKISELPDFDFMIAGFPCQSFSIVGKRAGFNDKRGLIIYSLIEILKQKNIKYFILENVKGLQNHDKGQTLQTIQKNLESIGFNVYWKVLNSLNFGVPQMRERIYIVGFKKEHDNGKFEFPNKKIISKNFDYFLDKHNNSELNIENNTFQKYLSNKYNKDKFNAQEILNWENYVVDWRQSDLRVYKKVFPTLRNGRHGLLYVKNKKLIKVNGYESLLLQGFPKQIAKKVKKYKLKDNKVLSQAGNAMTVNVIESIAKEMIKNIKA</sequence>
<dbReference type="PROSITE" id="PS51679">
    <property type="entry name" value="SAM_MT_C5"/>
    <property type="match status" value="1"/>
</dbReference>
<dbReference type="Gene3D" id="3.90.120.10">
    <property type="entry name" value="DNA Methylase, subunit A, domain 2"/>
    <property type="match status" value="1"/>
</dbReference>
<evidence type="ECO:0000256" key="3">
    <source>
        <dbReference type="ARBA" id="ARBA00022679"/>
    </source>
</evidence>
<name>A0A449B2Y0_9BACT</name>
<dbReference type="GO" id="GO:0003886">
    <property type="term" value="F:DNA (cytosine-5-)-methyltransferase activity"/>
    <property type="evidence" value="ECO:0007669"/>
    <property type="project" value="UniProtKB-EC"/>
</dbReference>
<keyword evidence="3 6" id="KW-0808">Transferase</keyword>
<dbReference type="Pfam" id="PF00145">
    <property type="entry name" value="DNA_methylase"/>
    <property type="match status" value="1"/>
</dbReference>
<keyword evidence="9" id="KW-1185">Reference proteome</keyword>
<proteinExistence type="inferred from homology"/>
<dbReference type="Proteomes" id="UP000290985">
    <property type="component" value="Chromosome"/>
</dbReference>
<dbReference type="Gene3D" id="3.40.50.150">
    <property type="entry name" value="Vaccinia Virus protein VP39"/>
    <property type="match status" value="1"/>
</dbReference>
<dbReference type="GO" id="GO:0032259">
    <property type="term" value="P:methylation"/>
    <property type="evidence" value="ECO:0007669"/>
    <property type="project" value="UniProtKB-KW"/>
</dbReference>
<dbReference type="RefSeq" id="WP_129725735.1">
    <property type="nucleotide sequence ID" value="NZ_LR215036.1"/>
</dbReference>
<dbReference type="PANTHER" id="PTHR46098:SF1">
    <property type="entry name" value="TRNA (CYTOSINE(38)-C(5))-METHYLTRANSFERASE"/>
    <property type="match status" value="1"/>
</dbReference>
<dbReference type="EC" id="2.1.1.37" evidence="1"/>
<evidence type="ECO:0000256" key="6">
    <source>
        <dbReference type="PROSITE-ProRule" id="PRU01016"/>
    </source>
</evidence>
<evidence type="ECO:0000256" key="1">
    <source>
        <dbReference type="ARBA" id="ARBA00011975"/>
    </source>
</evidence>
<evidence type="ECO:0000256" key="7">
    <source>
        <dbReference type="RuleBase" id="RU000416"/>
    </source>
</evidence>
<dbReference type="InterPro" id="IPR029063">
    <property type="entry name" value="SAM-dependent_MTases_sf"/>
</dbReference>
<evidence type="ECO:0000256" key="5">
    <source>
        <dbReference type="ARBA" id="ARBA00022747"/>
    </source>
</evidence>
<evidence type="ECO:0000256" key="2">
    <source>
        <dbReference type="ARBA" id="ARBA00022603"/>
    </source>
</evidence>
<keyword evidence="5" id="KW-0680">Restriction system</keyword>
<dbReference type="PRINTS" id="PR00105">
    <property type="entry name" value="C5METTRFRASE"/>
</dbReference>
<dbReference type="AlphaFoldDB" id="A0A449B2Y0"/>
<evidence type="ECO:0000313" key="8">
    <source>
        <dbReference type="EMBL" id="VEU74959.1"/>
    </source>
</evidence>
<evidence type="ECO:0000313" key="9">
    <source>
        <dbReference type="Proteomes" id="UP000290985"/>
    </source>
</evidence>
<dbReference type="KEGG" id="mcit:NCTC10181_00833"/>
<organism evidence="8 9">
    <name type="scientific">Mycoplasmopsis citelli</name>
    <dbReference type="NCBI Taxonomy" id="171281"/>
    <lineage>
        <taxon>Bacteria</taxon>
        <taxon>Bacillati</taxon>
        <taxon>Mycoplasmatota</taxon>
        <taxon>Mycoplasmoidales</taxon>
        <taxon>Metamycoplasmataceae</taxon>
        <taxon>Mycoplasmopsis</taxon>
    </lineage>
</organism>
<protein>
    <recommendedName>
        <fullName evidence="1">DNA (cytosine-5-)-methyltransferase</fullName>
        <ecNumber evidence="1">2.1.1.37</ecNumber>
    </recommendedName>
</protein>
<comment type="similarity">
    <text evidence="6 7">Belongs to the class I-like SAM-binding methyltransferase superfamily. C5-methyltransferase family.</text>
</comment>
<dbReference type="SUPFAM" id="SSF53335">
    <property type="entry name" value="S-adenosyl-L-methionine-dependent methyltransferases"/>
    <property type="match status" value="1"/>
</dbReference>
<keyword evidence="4 6" id="KW-0949">S-adenosyl-L-methionine</keyword>
<dbReference type="PANTHER" id="PTHR46098">
    <property type="entry name" value="TRNA (CYTOSINE(38)-C(5))-METHYLTRANSFERASE"/>
    <property type="match status" value="1"/>
</dbReference>